<dbReference type="GO" id="GO:0003899">
    <property type="term" value="F:DNA-directed RNA polymerase activity"/>
    <property type="evidence" value="ECO:0007669"/>
    <property type="project" value="InterPro"/>
</dbReference>
<accession>A0A9Q0FFQ1</accession>
<evidence type="ECO:0000313" key="2">
    <source>
        <dbReference type="Proteomes" id="UP001141552"/>
    </source>
</evidence>
<dbReference type="Gene3D" id="3.40.1340.10">
    <property type="entry name" value="RNA polymerase, Rpb5, N-terminal domain"/>
    <property type="match status" value="1"/>
</dbReference>
<organism evidence="1 2">
    <name type="scientific">Turnera subulata</name>
    <dbReference type="NCBI Taxonomy" id="218843"/>
    <lineage>
        <taxon>Eukaryota</taxon>
        <taxon>Viridiplantae</taxon>
        <taxon>Streptophyta</taxon>
        <taxon>Embryophyta</taxon>
        <taxon>Tracheophyta</taxon>
        <taxon>Spermatophyta</taxon>
        <taxon>Magnoliopsida</taxon>
        <taxon>eudicotyledons</taxon>
        <taxon>Gunneridae</taxon>
        <taxon>Pentapetalae</taxon>
        <taxon>rosids</taxon>
        <taxon>fabids</taxon>
        <taxon>Malpighiales</taxon>
        <taxon>Passifloraceae</taxon>
        <taxon>Turnera</taxon>
    </lineage>
</organism>
<reference evidence="1" key="1">
    <citation type="submission" date="2022-02" db="EMBL/GenBank/DDBJ databases">
        <authorList>
            <person name="Henning P.M."/>
            <person name="McCubbin A.G."/>
            <person name="Shore J.S."/>
        </authorList>
    </citation>
    <scope>NUCLEOTIDE SEQUENCE</scope>
    <source>
        <strain evidence="1">F60SS</strain>
        <tissue evidence="1">Leaves</tissue>
    </source>
</reference>
<evidence type="ECO:0000313" key="1">
    <source>
        <dbReference type="EMBL" id="KAJ4829491.1"/>
    </source>
</evidence>
<dbReference type="GO" id="GO:0003677">
    <property type="term" value="F:DNA binding"/>
    <property type="evidence" value="ECO:0007669"/>
    <property type="project" value="InterPro"/>
</dbReference>
<keyword evidence="2" id="KW-1185">Reference proteome</keyword>
<sequence length="156" mass="17832">MATTPAFAAGNGGPQCKSTYRGDEGSRERLRVCFFLYLRLTCFRKFRPFVLLEKTNISLISVCYLVRHLQESLLFLFCQILVIFMGTDEINVASIHSIFGQLVNGTNLDGLIMVLQSKMNNFARKELDKFPCKVEVFEVELLCFFMYKVAKNFLSG</sequence>
<name>A0A9Q0FFQ1_9ROSI</name>
<dbReference type="EMBL" id="JAKUCV010005893">
    <property type="protein sequence ID" value="KAJ4829491.1"/>
    <property type="molecule type" value="Genomic_DNA"/>
</dbReference>
<comment type="caution">
    <text evidence="1">The sequence shown here is derived from an EMBL/GenBank/DDBJ whole genome shotgun (WGS) entry which is preliminary data.</text>
</comment>
<reference evidence="1" key="2">
    <citation type="journal article" date="2023" name="Plants (Basel)">
        <title>Annotation of the Turnera subulata (Passifloraceae) Draft Genome Reveals the S-Locus Evolved after the Divergence of Turneroideae from Passifloroideae in a Stepwise Manner.</title>
        <authorList>
            <person name="Henning P.M."/>
            <person name="Roalson E.H."/>
            <person name="Mir W."/>
            <person name="McCubbin A.G."/>
            <person name="Shore J.S."/>
        </authorList>
    </citation>
    <scope>NUCLEOTIDE SEQUENCE</scope>
    <source>
        <strain evidence="1">F60SS</strain>
    </source>
</reference>
<dbReference type="SUPFAM" id="SSF53036">
    <property type="entry name" value="Eukaryotic RPB5 N-terminal domain"/>
    <property type="match status" value="1"/>
</dbReference>
<gene>
    <name evidence="1" type="ORF">Tsubulata_001444</name>
</gene>
<protein>
    <submittedName>
        <fullName evidence="1">Uncharacterized protein</fullName>
    </submittedName>
</protein>
<dbReference type="InterPro" id="IPR036710">
    <property type="entry name" value="RNA_pol_Rpb5_N_sf"/>
</dbReference>
<dbReference type="GO" id="GO:0006351">
    <property type="term" value="P:DNA-templated transcription"/>
    <property type="evidence" value="ECO:0007669"/>
    <property type="project" value="InterPro"/>
</dbReference>
<dbReference type="OrthoDB" id="248779at2759"/>
<dbReference type="Proteomes" id="UP001141552">
    <property type="component" value="Unassembled WGS sequence"/>
</dbReference>
<proteinExistence type="predicted"/>
<dbReference type="AlphaFoldDB" id="A0A9Q0FFQ1"/>